<dbReference type="PROSITE" id="PS00101">
    <property type="entry name" value="HEXAPEP_TRANSFERASES"/>
    <property type="match status" value="1"/>
</dbReference>
<sequence>MDIREFRDLVTSGRPIEPGTPAQAFMRAVCQETTRLAIELNTVYHTPDEVRRIFSQIIGEPVDDSFLLFPPFNVDFGRDTHVGAGVLVNSGCFFQDQGGITLEDGVLIGQRVTIATVNHPMNAQQRANLLPKPVRICKNAWIGSCATICPGVTVGEGAVVAAGAVVPKDVPPLTVVGGVPAKTVRQIQPGE</sequence>
<dbReference type="Proteomes" id="UP001431693">
    <property type="component" value="Unassembled WGS sequence"/>
</dbReference>
<keyword evidence="2" id="KW-0808">Transferase</keyword>
<accession>A0ABT6ZHR0</accession>
<reference evidence="4" key="1">
    <citation type="submission" date="2023-05" db="EMBL/GenBank/DDBJ databases">
        <title>[olsenella] sp. nov., isolated from a pig farm feces dump.</title>
        <authorList>
            <person name="Chang Y.-H."/>
        </authorList>
    </citation>
    <scope>NUCLEOTIDE SEQUENCE</scope>
    <source>
        <strain evidence="4">YH-ols2217</strain>
    </source>
</reference>
<name>A0ABT6ZHR0_9ACTN</name>
<dbReference type="InterPro" id="IPR051159">
    <property type="entry name" value="Hexapeptide_acetyltransf"/>
</dbReference>
<dbReference type="InterPro" id="IPR011004">
    <property type="entry name" value="Trimer_LpxA-like_sf"/>
</dbReference>
<comment type="caution">
    <text evidence="4">The sequence shown here is derived from an EMBL/GenBank/DDBJ whole genome shotgun (WGS) entry which is preliminary data.</text>
</comment>
<organism evidence="4 5">
    <name type="scientific">Kribbibacterium absianum</name>
    <dbReference type="NCBI Taxonomy" id="3044210"/>
    <lineage>
        <taxon>Bacteria</taxon>
        <taxon>Bacillati</taxon>
        <taxon>Actinomycetota</taxon>
        <taxon>Coriobacteriia</taxon>
        <taxon>Coriobacteriales</taxon>
        <taxon>Kribbibacteriaceae</taxon>
        <taxon>Kribbibacterium</taxon>
    </lineage>
</organism>
<dbReference type="InterPro" id="IPR001451">
    <property type="entry name" value="Hexapep"/>
</dbReference>
<evidence type="ECO:0000256" key="2">
    <source>
        <dbReference type="ARBA" id="ARBA00022679"/>
    </source>
</evidence>
<keyword evidence="5" id="KW-1185">Reference proteome</keyword>
<gene>
    <name evidence="4" type="ORF">QJ043_00620</name>
</gene>
<dbReference type="SUPFAM" id="SSF51161">
    <property type="entry name" value="Trimeric LpxA-like enzymes"/>
    <property type="match status" value="1"/>
</dbReference>
<proteinExistence type="inferred from homology"/>
<protein>
    <submittedName>
        <fullName evidence="4">DapH/DapD/GlmU-related protein</fullName>
    </submittedName>
</protein>
<dbReference type="PANTHER" id="PTHR23416:SF23">
    <property type="entry name" value="ACETYLTRANSFERASE C18B11.09C-RELATED"/>
    <property type="match status" value="1"/>
</dbReference>
<dbReference type="Pfam" id="PF00132">
    <property type="entry name" value="Hexapep"/>
    <property type="match status" value="1"/>
</dbReference>
<keyword evidence="3" id="KW-0677">Repeat</keyword>
<dbReference type="PANTHER" id="PTHR23416">
    <property type="entry name" value="SIALIC ACID SYNTHASE-RELATED"/>
    <property type="match status" value="1"/>
</dbReference>
<dbReference type="InterPro" id="IPR018357">
    <property type="entry name" value="Hexapep_transf_CS"/>
</dbReference>
<evidence type="ECO:0000256" key="3">
    <source>
        <dbReference type="ARBA" id="ARBA00022737"/>
    </source>
</evidence>
<evidence type="ECO:0000313" key="5">
    <source>
        <dbReference type="Proteomes" id="UP001431693"/>
    </source>
</evidence>
<evidence type="ECO:0000313" key="4">
    <source>
        <dbReference type="EMBL" id="MDJ1128590.1"/>
    </source>
</evidence>
<dbReference type="EMBL" id="JASJEX010000001">
    <property type="protein sequence ID" value="MDJ1128590.1"/>
    <property type="molecule type" value="Genomic_DNA"/>
</dbReference>
<evidence type="ECO:0000256" key="1">
    <source>
        <dbReference type="ARBA" id="ARBA00007274"/>
    </source>
</evidence>
<dbReference type="Gene3D" id="2.160.10.10">
    <property type="entry name" value="Hexapeptide repeat proteins"/>
    <property type="match status" value="1"/>
</dbReference>
<dbReference type="RefSeq" id="WP_283712234.1">
    <property type="nucleotide sequence ID" value="NZ_JASJEW010000001.1"/>
</dbReference>
<comment type="similarity">
    <text evidence="1">Belongs to the transferase hexapeptide repeat family.</text>
</comment>